<dbReference type="Proteomes" id="UP000286288">
    <property type="component" value="Unassembled WGS sequence"/>
</dbReference>
<sequence length="80" mass="9279">MSIIDATDVLLHVYFFVLLSGGEQRLVALAYHLFTNQDFYGFEDGKRYNNSPLEVFSGVDEAGYQLIKKLIHRRLQVYSF</sequence>
<reference evidence="1 2" key="1">
    <citation type="submission" date="2018-08" db="EMBL/GenBank/DDBJ databases">
        <title>A genome reference for cultivated species of the human gut microbiota.</title>
        <authorList>
            <person name="Zou Y."/>
            <person name="Xue W."/>
            <person name="Luo G."/>
        </authorList>
    </citation>
    <scope>NUCLEOTIDE SEQUENCE [LARGE SCALE GENOMIC DNA]</scope>
    <source>
        <strain evidence="1 2">AF48-16</strain>
    </source>
</reference>
<accession>A0A415EJR3</accession>
<name>A0A415EJR3_ENTCA</name>
<comment type="caution">
    <text evidence="1">The sequence shown here is derived from an EMBL/GenBank/DDBJ whole genome shotgun (WGS) entry which is preliminary data.</text>
</comment>
<organism evidence="1 2">
    <name type="scientific">Enterococcus casseliflavus</name>
    <name type="common">Enterococcus flavescens</name>
    <dbReference type="NCBI Taxonomy" id="37734"/>
    <lineage>
        <taxon>Bacteria</taxon>
        <taxon>Bacillati</taxon>
        <taxon>Bacillota</taxon>
        <taxon>Bacilli</taxon>
        <taxon>Lactobacillales</taxon>
        <taxon>Enterococcaceae</taxon>
        <taxon>Enterococcus</taxon>
    </lineage>
</organism>
<evidence type="ECO:0000313" key="1">
    <source>
        <dbReference type="EMBL" id="RHK02039.1"/>
    </source>
</evidence>
<dbReference type="AlphaFoldDB" id="A0A415EJR3"/>
<dbReference type="EMBL" id="QRMZ01000051">
    <property type="protein sequence ID" value="RHK02039.1"/>
    <property type="molecule type" value="Genomic_DNA"/>
</dbReference>
<proteinExistence type="predicted"/>
<gene>
    <name evidence="1" type="ORF">DW084_18175</name>
</gene>
<protein>
    <submittedName>
        <fullName evidence="1">Uncharacterized protein</fullName>
    </submittedName>
</protein>
<evidence type="ECO:0000313" key="2">
    <source>
        <dbReference type="Proteomes" id="UP000286288"/>
    </source>
</evidence>